<evidence type="ECO:0000313" key="2">
    <source>
        <dbReference type="Proteomes" id="UP000008917"/>
    </source>
</evidence>
<dbReference type="EMBL" id="CP002417">
    <property type="protein sequence ID" value="ADU36520.1"/>
    <property type="molecule type" value="Genomic_DNA"/>
</dbReference>
<reference evidence="1 2" key="2">
    <citation type="journal article" date="2013" name="Genome Announc.">
        <title>Genome of the Root-Associated Plant Growth-Promoting Bacterium Variovorax paradoxus Strain EPS.</title>
        <authorList>
            <person name="Han J.I."/>
            <person name="Spain J.C."/>
            <person name="Leadbetter J.R."/>
            <person name="Ovchinnikova G."/>
            <person name="Goodwin L.A."/>
            <person name="Han C.S."/>
            <person name="Woyke T."/>
            <person name="Davenport K.W."/>
            <person name="Orwin P.M."/>
        </authorList>
    </citation>
    <scope>NUCLEOTIDE SEQUENCE [LARGE SCALE GENOMIC DNA]</scope>
    <source>
        <strain evidence="1 2">EPS</strain>
    </source>
</reference>
<accession>E6UWX5</accession>
<protein>
    <submittedName>
        <fullName evidence="1">Uncharacterized protein</fullName>
    </submittedName>
</protein>
<evidence type="ECO:0000313" key="1">
    <source>
        <dbReference type="EMBL" id="ADU36520.1"/>
    </source>
</evidence>
<gene>
    <name evidence="1" type="ordered locus">Varpa_2316</name>
</gene>
<organism evidence="1 2">
    <name type="scientific">Variovorax paradoxus (strain EPS)</name>
    <dbReference type="NCBI Taxonomy" id="595537"/>
    <lineage>
        <taxon>Bacteria</taxon>
        <taxon>Pseudomonadati</taxon>
        <taxon>Pseudomonadota</taxon>
        <taxon>Betaproteobacteria</taxon>
        <taxon>Burkholderiales</taxon>
        <taxon>Comamonadaceae</taxon>
        <taxon>Variovorax</taxon>
    </lineage>
</organism>
<sequence>MKPHMKTYKEARGHREDFTVKYRLYSPSEDGRKITFQHLRCDFMYESDDPMKGDLFMIHPEFLDERGEPIEEGVAVPLEGRATMWILNPEMRMSVHGSRARVGVRGHFMEGARKIGDVEIERIVGLHDNAIPRPSA</sequence>
<dbReference type="HOGENOM" id="CLU_158600_0_0_4"/>
<dbReference type="Proteomes" id="UP000008917">
    <property type="component" value="Chromosome"/>
</dbReference>
<name>E6UWX5_VARPE</name>
<proteinExistence type="predicted"/>
<dbReference type="KEGG" id="vpe:Varpa_2316"/>
<dbReference type="eggNOG" id="ENOG5033DDW">
    <property type="taxonomic scope" value="Bacteria"/>
</dbReference>
<dbReference type="AlphaFoldDB" id="E6UWX5"/>
<reference evidence="2" key="1">
    <citation type="submission" date="2010-12" db="EMBL/GenBank/DDBJ databases">
        <title>Complete sequence of Variovorax paradoxus EPS.</title>
        <authorList>
            <consortium name="US DOE Joint Genome Institute"/>
            <person name="Lucas S."/>
            <person name="Copeland A."/>
            <person name="Lapidus A."/>
            <person name="Cheng J.-F."/>
            <person name="Goodwin L."/>
            <person name="Pitluck S."/>
            <person name="Teshima H."/>
            <person name="Detter J.C."/>
            <person name="Han C."/>
            <person name="Tapia R."/>
            <person name="Land M."/>
            <person name="Hauser L."/>
            <person name="Kyrpides N."/>
            <person name="Ivanova N."/>
            <person name="Ovchinnikova G."/>
            <person name="Orwin P."/>
            <person name="Han J.-I.G."/>
            <person name="Woyke T."/>
        </authorList>
    </citation>
    <scope>NUCLEOTIDE SEQUENCE [LARGE SCALE GENOMIC DNA]</scope>
    <source>
        <strain evidence="2">EPS</strain>
    </source>
</reference>